<name>A0A136IZY0_9PEZI</name>
<evidence type="ECO:0000313" key="3">
    <source>
        <dbReference type="Proteomes" id="UP000070501"/>
    </source>
</evidence>
<keyword evidence="3" id="KW-1185">Reference proteome</keyword>
<organism evidence="2 3">
    <name type="scientific">Microdochium bolleyi</name>
    <dbReference type="NCBI Taxonomy" id="196109"/>
    <lineage>
        <taxon>Eukaryota</taxon>
        <taxon>Fungi</taxon>
        <taxon>Dikarya</taxon>
        <taxon>Ascomycota</taxon>
        <taxon>Pezizomycotina</taxon>
        <taxon>Sordariomycetes</taxon>
        <taxon>Xylariomycetidae</taxon>
        <taxon>Xylariales</taxon>
        <taxon>Microdochiaceae</taxon>
        <taxon>Microdochium</taxon>
    </lineage>
</organism>
<dbReference type="Proteomes" id="UP000070501">
    <property type="component" value="Unassembled WGS sequence"/>
</dbReference>
<dbReference type="InParanoid" id="A0A136IZY0"/>
<dbReference type="EMBL" id="KQ964252">
    <property type="protein sequence ID" value="KXJ90478.1"/>
    <property type="molecule type" value="Genomic_DNA"/>
</dbReference>
<dbReference type="AlphaFoldDB" id="A0A136IZY0"/>
<feature type="chain" id="PRO_5007293366" description="Serum paraoxonase/arylesterase family protein" evidence="1">
    <location>
        <begin position="31"/>
        <end position="436"/>
    </location>
</feature>
<dbReference type="InterPro" id="IPR051288">
    <property type="entry name" value="Serum_paraoxonase/arylesterase"/>
</dbReference>
<feature type="signal peptide" evidence="1">
    <location>
        <begin position="1"/>
        <end position="30"/>
    </location>
</feature>
<keyword evidence="1" id="KW-0732">Signal</keyword>
<accession>A0A136IZY0</accession>
<proteinExistence type="predicted"/>
<gene>
    <name evidence="2" type="ORF">Micbo1qcDRAFT_164057</name>
</gene>
<protein>
    <recommendedName>
        <fullName evidence="4">Serum paraoxonase/arylesterase family protein</fullName>
    </recommendedName>
</protein>
<dbReference type="PANTHER" id="PTHR11799:SF12">
    <property type="entry name" value="PARAOXONASE-RELATED"/>
    <property type="match status" value="1"/>
</dbReference>
<reference evidence="3" key="1">
    <citation type="submission" date="2016-02" db="EMBL/GenBank/DDBJ databases">
        <title>Draft genome sequence of Microdochium bolleyi, a fungal endophyte of beachgrass.</title>
        <authorList>
            <consortium name="DOE Joint Genome Institute"/>
            <person name="David A.S."/>
            <person name="May G."/>
            <person name="Haridas S."/>
            <person name="Lim J."/>
            <person name="Wang M."/>
            <person name="Labutti K."/>
            <person name="Lipzen A."/>
            <person name="Barry K."/>
            <person name="Grigoriev I.V."/>
        </authorList>
    </citation>
    <scope>NUCLEOTIDE SEQUENCE [LARGE SCALE GENOMIC DNA]</scope>
    <source>
        <strain evidence="3">J235TASD1</strain>
    </source>
</reference>
<dbReference type="Gene3D" id="2.120.10.30">
    <property type="entry name" value="TolB, C-terminal domain"/>
    <property type="match status" value="1"/>
</dbReference>
<dbReference type="InterPro" id="IPR011042">
    <property type="entry name" value="6-blade_b-propeller_TolB-like"/>
</dbReference>
<dbReference type="OrthoDB" id="5307922at2759"/>
<evidence type="ECO:0000313" key="2">
    <source>
        <dbReference type="EMBL" id="KXJ90478.1"/>
    </source>
</evidence>
<dbReference type="PANTHER" id="PTHR11799">
    <property type="entry name" value="PARAOXONASE"/>
    <property type="match status" value="1"/>
</dbReference>
<evidence type="ECO:0000256" key="1">
    <source>
        <dbReference type="SAM" id="SignalP"/>
    </source>
</evidence>
<sequence length="436" mass="46882">MAPSAAVLVGLLSVPLGYFATTYGPPIARGLTVFGITRTPVAGVYESVVTIEGTRICEDLSYHADSGLIFTACEDSLESRLGWFPPLALFDTEAYKKSKGGLFYIDPETQKAEQINIVKYSEPFVTHGIDVVTDTTWDNTDGSQAVYIVAVNHLANPAYLSALANNASTAGIDKARSQLEVFHYIIGSSIAQHVRSVWDPLITTPNDVIALKSSRPATELLVTNDHFHREGHWRTVEDLWFGAAWTSTVYLRTKPGVEEGGVTASLATGLLHNNNGIGHGRPGTNEIAITSCASGRLRLGTVVSTKANKGAKTVNFTDTVELDSVIDNPSFFSDPYGDLSGWVLPGLSRAADLAKTIGDPKGVNPAIVWLARHDQSTNTWSKRVLFEDDGSRIRSASGAVLVATNPKKEGAVKRTGWLYVTGFVSSSVIAVKVDLE</sequence>
<evidence type="ECO:0008006" key="4">
    <source>
        <dbReference type="Google" id="ProtNLM"/>
    </source>
</evidence>